<keyword evidence="3" id="KW-1185">Reference proteome</keyword>
<keyword evidence="1" id="KW-1133">Transmembrane helix</keyword>
<keyword evidence="1" id="KW-0812">Transmembrane</keyword>
<dbReference type="EMBL" id="MLAK01000690">
    <property type="protein sequence ID" value="OHT07659.1"/>
    <property type="molecule type" value="Genomic_DNA"/>
</dbReference>
<comment type="caution">
    <text evidence="2">The sequence shown here is derived from an EMBL/GenBank/DDBJ whole genome shotgun (WGS) entry which is preliminary data.</text>
</comment>
<feature type="transmembrane region" description="Helical" evidence="1">
    <location>
        <begin position="247"/>
        <end position="270"/>
    </location>
</feature>
<gene>
    <name evidence="2" type="ORF">TRFO_24068</name>
</gene>
<evidence type="ECO:0000256" key="1">
    <source>
        <dbReference type="SAM" id="Phobius"/>
    </source>
</evidence>
<protein>
    <submittedName>
        <fullName evidence="2">Uncharacterized protein</fullName>
    </submittedName>
</protein>
<evidence type="ECO:0000313" key="2">
    <source>
        <dbReference type="EMBL" id="OHT07659.1"/>
    </source>
</evidence>
<dbReference type="RefSeq" id="XP_068360795.1">
    <property type="nucleotide sequence ID" value="XM_068503539.1"/>
</dbReference>
<dbReference type="AlphaFoldDB" id="A0A1J4K8W7"/>
<reference evidence="2" key="1">
    <citation type="submission" date="2016-10" db="EMBL/GenBank/DDBJ databases">
        <authorList>
            <person name="Benchimol M."/>
            <person name="Almeida L.G."/>
            <person name="Vasconcelos A.T."/>
            <person name="Perreira-Neves A."/>
            <person name="Rosa I.A."/>
            <person name="Tasca T."/>
            <person name="Bogo M.R."/>
            <person name="de Souza W."/>
        </authorList>
    </citation>
    <scope>NUCLEOTIDE SEQUENCE [LARGE SCALE GENOMIC DNA]</scope>
    <source>
        <strain evidence="2">K</strain>
    </source>
</reference>
<accession>A0A1J4K8W7</accession>
<dbReference type="Proteomes" id="UP000179807">
    <property type="component" value="Unassembled WGS sequence"/>
</dbReference>
<keyword evidence="1" id="KW-0472">Membrane</keyword>
<dbReference type="GeneID" id="94838243"/>
<sequence>MIIYLLTNLVICQTYEISERTMKKITLKNDDELRIIADNSDILIHVQSHFFFGKLSLTINNLTTKTTWEMTGKPKDRLFLKNCQANIKYSETSNTCTLTIWVLEAGFCDLSLIHASGVSSVQLLVDQINPIPQQKECFFFEFKNKPNLTSDEPTRFLTPTLISVSNGTLNYTLLSQAVTDETISKLSILKIERTKSKNIDYNFQLKSKQYFVDFTDNVSFFNNCNDGYCQLWNFTQTNLTYSQKVEWWIWTILYLAPSTFILLVVLLLIVPKKPETSLFSSTKPLLSENPGYK</sequence>
<proteinExistence type="predicted"/>
<dbReference type="VEuPathDB" id="TrichDB:TRFO_24068"/>
<organism evidence="2 3">
    <name type="scientific">Tritrichomonas foetus</name>
    <dbReference type="NCBI Taxonomy" id="1144522"/>
    <lineage>
        <taxon>Eukaryota</taxon>
        <taxon>Metamonada</taxon>
        <taxon>Parabasalia</taxon>
        <taxon>Tritrichomonadida</taxon>
        <taxon>Tritrichomonadidae</taxon>
        <taxon>Tritrichomonas</taxon>
    </lineage>
</organism>
<name>A0A1J4K8W7_9EUKA</name>
<evidence type="ECO:0000313" key="3">
    <source>
        <dbReference type="Proteomes" id="UP000179807"/>
    </source>
</evidence>